<keyword evidence="3" id="KW-1185">Reference proteome</keyword>
<protein>
    <submittedName>
        <fullName evidence="2">Uncharacterized protein</fullName>
    </submittedName>
</protein>
<evidence type="ECO:0000313" key="2">
    <source>
        <dbReference type="EMBL" id="MEO3953115.1"/>
    </source>
</evidence>
<sequence>MSIFKSYNSLSLERKLGIWGSIASIIGLILYFWPTSPATKLAQTATGSGATQIGTVSGNVTVNQPYPQLGDPVDLARNERMATQSMRAIARDRIPYKPPYPEDWIEAEKYYETAKYQFDSKDYVSAAKNYKHAFDAYADIIAKSNDK</sequence>
<evidence type="ECO:0000256" key="1">
    <source>
        <dbReference type="SAM" id="Phobius"/>
    </source>
</evidence>
<reference evidence="2 3" key="1">
    <citation type="submission" date="2024-05" db="EMBL/GenBank/DDBJ databases">
        <authorList>
            <person name="De Oliveira J.P."/>
            <person name="Noriler S.A."/>
            <person name="De Oliveira A.G."/>
            <person name="Sipoli D.S."/>
        </authorList>
    </citation>
    <scope>NUCLEOTIDE SEQUENCE [LARGE SCALE GENOMIC DNA]</scope>
    <source>
        <strain evidence="2 3">LABIM186</strain>
    </source>
</reference>
<keyword evidence="1" id="KW-0472">Membrane</keyword>
<proteinExistence type="predicted"/>
<dbReference type="RefSeq" id="WP_011134792.1">
    <property type="nucleotide sequence ID" value="NZ_JBDQQU010000001.1"/>
</dbReference>
<name>A0ABV0GZC1_9NEIS</name>
<accession>A0ABV0GZC1</accession>
<gene>
    <name evidence="2" type="ORF">ABH309_01495</name>
</gene>
<keyword evidence="1" id="KW-0812">Transmembrane</keyword>
<organism evidence="2 3">
    <name type="scientific">Chromobacterium piscinae</name>
    <dbReference type="NCBI Taxonomy" id="686831"/>
    <lineage>
        <taxon>Bacteria</taxon>
        <taxon>Pseudomonadati</taxon>
        <taxon>Pseudomonadota</taxon>
        <taxon>Betaproteobacteria</taxon>
        <taxon>Neisseriales</taxon>
        <taxon>Chromobacteriaceae</taxon>
        <taxon>Chromobacterium</taxon>
    </lineage>
</organism>
<dbReference type="Proteomes" id="UP001438292">
    <property type="component" value="Unassembled WGS sequence"/>
</dbReference>
<evidence type="ECO:0000313" key="3">
    <source>
        <dbReference type="Proteomes" id="UP001438292"/>
    </source>
</evidence>
<comment type="caution">
    <text evidence="2">The sequence shown here is derived from an EMBL/GenBank/DDBJ whole genome shotgun (WGS) entry which is preliminary data.</text>
</comment>
<keyword evidence="1" id="KW-1133">Transmembrane helix</keyword>
<dbReference type="EMBL" id="JBDQQU010000001">
    <property type="protein sequence ID" value="MEO3953115.1"/>
    <property type="molecule type" value="Genomic_DNA"/>
</dbReference>
<feature type="transmembrane region" description="Helical" evidence="1">
    <location>
        <begin position="16"/>
        <end position="33"/>
    </location>
</feature>